<dbReference type="Gene3D" id="4.10.240.10">
    <property type="entry name" value="Zn(2)-C6 fungal-type DNA-binding domain"/>
    <property type="match status" value="1"/>
</dbReference>
<dbReference type="PROSITE" id="PS00463">
    <property type="entry name" value="ZN2_CY6_FUNGAL_1"/>
    <property type="match status" value="1"/>
</dbReference>
<keyword evidence="4" id="KW-0238">DNA-binding</keyword>
<dbReference type="EMBL" id="ML996694">
    <property type="protein sequence ID" value="KAF2400598.1"/>
    <property type="molecule type" value="Genomic_DNA"/>
</dbReference>
<reference evidence="9" key="1">
    <citation type="journal article" date="2020" name="Stud. Mycol.">
        <title>101 Dothideomycetes genomes: a test case for predicting lifestyles and emergence of pathogens.</title>
        <authorList>
            <person name="Haridas S."/>
            <person name="Albert R."/>
            <person name="Binder M."/>
            <person name="Bloem J."/>
            <person name="Labutti K."/>
            <person name="Salamov A."/>
            <person name="Andreopoulos B."/>
            <person name="Baker S."/>
            <person name="Barry K."/>
            <person name="Bills G."/>
            <person name="Bluhm B."/>
            <person name="Cannon C."/>
            <person name="Castanera R."/>
            <person name="Culley D."/>
            <person name="Daum C."/>
            <person name="Ezra D."/>
            <person name="Gonzalez J."/>
            <person name="Henrissat B."/>
            <person name="Kuo A."/>
            <person name="Liang C."/>
            <person name="Lipzen A."/>
            <person name="Lutzoni F."/>
            <person name="Magnuson J."/>
            <person name="Mondo S."/>
            <person name="Nolan M."/>
            <person name="Ohm R."/>
            <person name="Pangilinan J."/>
            <person name="Park H.-J."/>
            <person name="Ramirez L."/>
            <person name="Alfaro M."/>
            <person name="Sun H."/>
            <person name="Tritt A."/>
            <person name="Yoshinaga Y."/>
            <person name="Zwiers L.-H."/>
            <person name="Turgeon B."/>
            <person name="Goodwin S."/>
            <person name="Spatafora J."/>
            <person name="Crous P."/>
            <person name="Grigoriev I."/>
        </authorList>
    </citation>
    <scope>NUCLEOTIDE SEQUENCE</scope>
    <source>
        <strain evidence="9">CBS 262.69</strain>
    </source>
</reference>
<dbReference type="PANTHER" id="PTHR36206">
    <property type="entry name" value="ASPERCRYPTIN BIOSYNTHESIS CLUSTER-SPECIFIC TRANSCRIPTION REGULATOR ATNN-RELATED"/>
    <property type="match status" value="1"/>
</dbReference>
<keyword evidence="10" id="KW-1185">Reference proteome</keyword>
<dbReference type="InterPro" id="IPR036864">
    <property type="entry name" value="Zn2-C6_fun-type_DNA-bd_sf"/>
</dbReference>
<protein>
    <recommendedName>
        <fullName evidence="8">Zn(2)-C6 fungal-type domain-containing protein</fullName>
    </recommendedName>
</protein>
<sequence>MVATRPPLPPGARNQVRIRGKKPDMMLQCASLEELTGLLRNRLAQATECGDWPETVHVQFKVSLDAILGEIAEVHGYLRDLFQDFVDEAERLGDAHKEQDRKPPDGPLHIEVAQLYDKDLKLRRQRAIARVIVDTFQGVDGFRYFEKEAWNTKHFDGYRFKFHCHESPFGRERALKACASTSNSLPSAEQTDTEDPIVSYQTPPAIYTARAVENDKKELKRKRPAKGLGSSDDTPPPIRDDDDDDDLGDAFCLALVSPTWQPDPGDGDFYRQSVVTRKPLLARPTKKTMSRSGISSTPRSDSDGESASGSAYDTKKDRNRTALKARSLATPVLTTAKATQHSHRKRTKTGCFTCRARKLKCDEVKPTCTLCARSREPRDCAYPDDAEGTPGPPVKR</sequence>
<feature type="compositionally biased region" description="Polar residues" evidence="7">
    <location>
        <begin position="290"/>
        <end position="299"/>
    </location>
</feature>
<evidence type="ECO:0000313" key="10">
    <source>
        <dbReference type="Proteomes" id="UP000799640"/>
    </source>
</evidence>
<evidence type="ECO:0000256" key="4">
    <source>
        <dbReference type="ARBA" id="ARBA00023125"/>
    </source>
</evidence>
<keyword evidence="1" id="KW-0479">Metal-binding</keyword>
<keyword evidence="6" id="KW-0539">Nucleus</keyword>
<evidence type="ECO:0000256" key="3">
    <source>
        <dbReference type="ARBA" id="ARBA00023015"/>
    </source>
</evidence>
<name>A0A6G1HX16_9PEZI</name>
<dbReference type="Proteomes" id="UP000799640">
    <property type="component" value="Unassembled WGS sequence"/>
</dbReference>
<feature type="region of interest" description="Disordered" evidence="7">
    <location>
        <begin position="209"/>
        <end position="245"/>
    </location>
</feature>
<feature type="region of interest" description="Disordered" evidence="7">
    <location>
        <begin position="280"/>
        <end position="321"/>
    </location>
</feature>
<evidence type="ECO:0000256" key="7">
    <source>
        <dbReference type="SAM" id="MobiDB-lite"/>
    </source>
</evidence>
<proteinExistence type="predicted"/>
<organism evidence="9 10">
    <name type="scientific">Trichodelitschia bisporula</name>
    <dbReference type="NCBI Taxonomy" id="703511"/>
    <lineage>
        <taxon>Eukaryota</taxon>
        <taxon>Fungi</taxon>
        <taxon>Dikarya</taxon>
        <taxon>Ascomycota</taxon>
        <taxon>Pezizomycotina</taxon>
        <taxon>Dothideomycetes</taxon>
        <taxon>Dothideomycetes incertae sedis</taxon>
        <taxon>Phaeotrichales</taxon>
        <taxon>Phaeotrichaceae</taxon>
        <taxon>Trichodelitschia</taxon>
    </lineage>
</organism>
<dbReference type="SMART" id="SM00066">
    <property type="entry name" value="GAL4"/>
    <property type="match status" value="1"/>
</dbReference>
<dbReference type="InterPro" id="IPR052360">
    <property type="entry name" value="Transcr_Regulatory_Proteins"/>
</dbReference>
<evidence type="ECO:0000256" key="1">
    <source>
        <dbReference type="ARBA" id="ARBA00022723"/>
    </source>
</evidence>
<dbReference type="PANTHER" id="PTHR36206:SF12">
    <property type="entry name" value="ASPERCRYPTIN BIOSYNTHESIS CLUSTER-SPECIFIC TRANSCRIPTION REGULATOR ATNN-RELATED"/>
    <property type="match status" value="1"/>
</dbReference>
<dbReference type="CDD" id="cd00067">
    <property type="entry name" value="GAL4"/>
    <property type="match status" value="1"/>
</dbReference>
<dbReference type="Pfam" id="PF00172">
    <property type="entry name" value="Zn_clus"/>
    <property type="match status" value="1"/>
</dbReference>
<dbReference type="SUPFAM" id="SSF57701">
    <property type="entry name" value="Zn2/Cys6 DNA-binding domain"/>
    <property type="match status" value="1"/>
</dbReference>
<gene>
    <name evidence="9" type="ORF">EJ06DRAFT_556146</name>
</gene>
<evidence type="ECO:0000256" key="2">
    <source>
        <dbReference type="ARBA" id="ARBA00022833"/>
    </source>
</evidence>
<dbReference type="GO" id="GO:0008270">
    <property type="term" value="F:zinc ion binding"/>
    <property type="evidence" value="ECO:0007669"/>
    <property type="project" value="InterPro"/>
</dbReference>
<dbReference type="PROSITE" id="PS50048">
    <property type="entry name" value="ZN2_CY6_FUNGAL_2"/>
    <property type="match status" value="1"/>
</dbReference>
<evidence type="ECO:0000256" key="5">
    <source>
        <dbReference type="ARBA" id="ARBA00023163"/>
    </source>
</evidence>
<accession>A0A6G1HX16</accession>
<dbReference type="InterPro" id="IPR001138">
    <property type="entry name" value="Zn2Cys6_DnaBD"/>
</dbReference>
<feature type="region of interest" description="Disordered" evidence="7">
    <location>
        <begin position="183"/>
        <end position="202"/>
    </location>
</feature>
<evidence type="ECO:0000256" key="6">
    <source>
        <dbReference type="ARBA" id="ARBA00023242"/>
    </source>
</evidence>
<keyword evidence="5" id="KW-0804">Transcription</keyword>
<keyword evidence="3" id="KW-0805">Transcription regulation</keyword>
<evidence type="ECO:0000259" key="8">
    <source>
        <dbReference type="PROSITE" id="PS50048"/>
    </source>
</evidence>
<dbReference type="OrthoDB" id="3251668at2759"/>
<dbReference type="GO" id="GO:0000981">
    <property type="term" value="F:DNA-binding transcription factor activity, RNA polymerase II-specific"/>
    <property type="evidence" value="ECO:0007669"/>
    <property type="project" value="InterPro"/>
</dbReference>
<dbReference type="GO" id="GO:0003677">
    <property type="term" value="F:DNA binding"/>
    <property type="evidence" value="ECO:0007669"/>
    <property type="project" value="UniProtKB-KW"/>
</dbReference>
<feature type="domain" description="Zn(2)-C6 fungal-type" evidence="8">
    <location>
        <begin position="350"/>
        <end position="382"/>
    </location>
</feature>
<keyword evidence="2" id="KW-0862">Zinc</keyword>
<evidence type="ECO:0000313" key="9">
    <source>
        <dbReference type="EMBL" id="KAF2400598.1"/>
    </source>
</evidence>
<dbReference type="AlphaFoldDB" id="A0A6G1HX16"/>